<sequence length="65" mass="7582">YGVLVYEATGIAYRLLTILITMAFSIGVFWIYGLHRVVEDFHFTLGYELEAYWTICWKIIAFGIL</sequence>
<name>A0AAD8A9N2_DIPPU</name>
<dbReference type="EMBL" id="JASPKZ010002694">
    <property type="protein sequence ID" value="KAJ9595085.1"/>
    <property type="molecule type" value="Genomic_DNA"/>
</dbReference>
<evidence type="ECO:0000256" key="1">
    <source>
        <dbReference type="SAM" id="Phobius"/>
    </source>
</evidence>
<reference evidence="2" key="1">
    <citation type="journal article" date="2023" name="IScience">
        <title>Live-bearing cockroach genome reveals convergent evolutionary mechanisms linked to viviparity in insects and beyond.</title>
        <authorList>
            <person name="Fouks B."/>
            <person name="Harrison M.C."/>
            <person name="Mikhailova A.A."/>
            <person name="Marchal E."/>
            <person name="English S."/>
            <person name="Carruthers M."/>
            <person name="Jennings E.C."/>
            <person name="Chiamaka E.L."/>
            <person name="Frigard R.A."/>
            <person name="Pippel M."/>
            <person name="Attardo G.M."/>
            <person name="Benoit J.B."/>
            <person name="Bornberg-Bauer E."/>
            <person name="Tobe S.S."/>
        </authorList>
    </citation>
    <scope>NUCLEOTIDE SEQUENCE</scope>
    <source>
        <strain evidence="2">Stay&amp;Tobe</strain>
    </source>
</reference>
<feature type="non-terminal residue" evidence="2">
    <location>
        <position position="1"/>
    </location>
</feature>
<keyword evidence="1" id="KW-1133">Transmembrane helix</keyword>
<organism evidence="2 3">
    <name type="scientific">Diploptera punctata</name>
    <name type="common">Pacific beetle cockroach</name>
    <dbReference type="NCBI Taxonomy" id="6984"/>
    <lineage>
        <taxon>Eukaryota</taxon>
        <taxon>Metazoa</taxon>
        <taxon>Ecdysozoa</taxon>
        <taxon>Arthropoda</taxon>
        <taxon>Hexapoda</taxon>
        <taxon>Insecta</taxon>
        <taxon>Pterygota</taxon>
        <taxon>Neoptera</taxon>
        <taxon>Polyneoptera</taxon>
        <taxon>Dictyoptera</taxon>
        <taxon>Blattodea</taxon>
        <taxon>Blaberoidea</taxon>
        <taxon>Blaberidae</taxon>
        <taxon>Diplopterinae</taxon>
        <taxon>Diploptera</taxon>
    </lineage>
</organism>
<keyword evidence="3" id="KW-1185">Reference proteome</keyword>
<evidence type="ECO:0000313" key="2">
    <source>
        <dbReference type="EMBL" id="KAJ9595085.1"/>
    </source>
</evidence>
<proteinExistence type="predicted"/>
<dbReference type="InterPro" id="IPR037272">
    <property type="entry name" value="SNS_sf"/>
</dbReference>
<reference evidence="2" key="2">
    <citation type="submission" date="2023-05" db="EMBL/GenBank/DDBJ databases">
        <authorList>
            <person name="Fouks B."/>
        </authorList>
    </citation>
    <scope>NUCLEOTIDE SEQUENCE</scope>
    <source>
        <strain evidence="2">Stay&amp;Tobe</strain>
        <tissue evidence="2">Testes</tissue>
    </source>
</reference>
<dbReference type="AlphaFoldDB" id="A0AAD8A9N2"/>
<feature type="transmembrane region" description="Helical" evidence="1">
    <location>
        <begin position="12"/>
        <end position="32"/>
    </location>
</feature>
<dbReference type="Proteomes" id="UP001233999">
    <property type="component" value="Unassembled WGS sequence"/>
</dbReference>
<feature type="non-terminal residue" evidence="2">
    <location>
        <position position="65"/>
    </location>
</feature>
<comment type="caution">
    <text evidence="2">The sequence shown here is derived from an EMBL/GenBank/DDBJ whole genome shotgun (WGS) entry which is preliminary data.</text>
</comment>
<protein>
    <submittedName>
        <fullName evidence="2">Uncharacterized protein</fullName>
    </submittedName>
</protein>
<dbReference type="SUPFAM" id="SSF161070">
    <property type="entry name" value="SNF-like"/>
    <property type="match status" value="1"/>
</dbReference>
<gene>
    <name evidence="2" type="ORF">L9F63_013611</name>
</gene>
<keyword evidence="1" id="KW-0812">Transmembrane</keyword>
<accession>A0AAD8A9N2</accession>
<evidence type="ECO:0000313" key="3">
    <source>
        <dbReference type="Proteomes" id="UP001233999"/>
    </source>
</evidence>
<keyword evidence="1" id="KW-0472">Membrane</keyword>